<dbReference type="AlphaFoldDB" id="A0A516H5Z5"/>
<keyword evidence="1" id="KW-0732">Signal</keyword>
<dbReference type="PROSITE" id="PS50983">
    <property type="entry name" value="FE_B12_PBP"/>
    <property type="match status" value="1"/>
</dbReference>
<organism evidence="3 4">
    <name type="scientific">Ferrovibrio terrae</name>
    <dbReference type="NCBI Taxonomy" id="2594003"/>
    <lineage>
        <taxon>Bacteria</taxon>
        <taxon>Pseudomonadati</taxon>
        <taxon>Pseudomonadota</taxon>
        <taxon>Alphaproteobacteria</taxon>
        <taxon>Rhodospirillales</taxon>
        <taxon>Rhodospirillaceae</taxon>
        <taxon>Ferrovibrio</taxon>
    </lineage>
</organism>
<accession>A0A516H5Z5</accession>
<reference evidence="3 4" key="1">
    <citation type="submission" date="2019-07" db="EMBL/GenBank/DDBJ databases">
        <title>Genome sequencing for Ferrovibrio sp. K5.</title>
        <authorList>
            <person name="Park S.-J."/>
        </authorList>
    </citation>
    <scope>NUCLEOTIDE SEQUENCE [LARGE SCALE GENOMIC DNA]</scope>
    <source>
        <strain evidence="3 4">K5</strain>
    </source>
</reference>
<dbReference type="Pfam" id="PF01497">
    <property type="entry name" value="Peripla_BP_2"/>
    <property type="match status" value="1"/>
</dbReference>
<keyword evidence="4" id="KW-1185">Reference proteome</keyword>
<dbReference type="EMBL" id="CP041636">
    <property type="protein sequence ID" value="QDO99214.1"/>
    <property type="molecule type" value="Genomic_DNA"/>
</dbReference>
<dbReference type="InterPro" id="IPR006311">
    <property type="entry name" value="TAT_signal"/>
</dbReference>
<dbReference type="PANTHER" id="PTHR30535:SF4">
    <property type="entry name" value="HEMIN-BINDING PERIPLASMIC PROTEIN HMUT"/>
    <property type="match status" value="1"/>
</dbReference>
<dbReference type="Proteomes" id="UP000317496">
    <property type="component" value="Chromosome"/>
</dbReference>
<dbReference type="SUPFAM" id="SSF53807">
    <property type="entry name" value="Helical backbone' metal receptor"/>
    <property type="match status" value="1"/>
</dbReference>
<feature type="domain" description="Fe/B12 periplasmic-binding" evidence="2">
    <location>
        <begin position="32"/>
        <end position="286"/>
    </location>
</feature>
<protein>
    <submittedName>
        <fullName evidence="3">ABC transporter substrate-binding protein</fullName>
    </submittedName>
</protein>
<feature type="chain" id="PRO_5022175792" evidence="1">
    <location>
        <begin position="28"/>
        <end position="297"/>
    </location>
</feature>
<dbReference type="OrthoDB" id="9797736at2"/>
<sequence length="297" mass="30971">MMTRLSRRRLLATAFAAAATLPHAAFANTPRRIVVAGGALTEIVVALGAGDQLVGVDQTSLHPATVRSLPQIGYLRTLGAEGILSLSPDLIILSDQAGPPTTMAQLRGTKVPMLVVPESYIEPAVPKKILAIADAVGRQPEGKALAATVEADLQAVQRMVAPLRRPRVLFVLSTSNGAVLAGGRETASDAMLRLAGAQNVVTDYKSFKPLNAEAALAADPDAILLPDHSFEALGGKDGITKLPALAQTTAGRAGRIYTMDTLYMLGLGPRIAHAARDLAAILHPGSTLPALPARAWL</sequence>
<dbReference type="RefSeq" id="WP_144258210.1">
    <property type="nucleotide sequence ID" value="NZ_CP041636.1"/>
</dbReference>
<evidence type="ECO:0000259" key="2">
    <source>
        <dbReference type="PROSITE" id="PS50983"/>
    </source>
</evidence>
<dbReference type="InterPro" id="IPR050902">
    <property type="entry name" value="ABC_Transporter_SBP"/>
</dbReference>
<proteinExistence type="predicted"/>
<feature type="signal peptide" evidence="1">
    <location>
        <begin position="1"/>
        <end position="27"/>
    </location>
</feature>
<dbReference type="KEGG" id="fer:FNB15_18890"/>
<dbReference type="PANTHER" id="PTHR30535">
    <property type="entry name" value="VITAMIN B12-BINDING PROTEIN"/>
    <property type="match status" value="1"/>
</dbReference>
<dbReference type="PROSITE" id="PS51318">
    <property type="entry name" value="TAT"/>
    <property type="match status" value="1"/>
</dbReference>
<gene>
    <name evidence="3" type="ORF">FNB15_18890</name>
</gene>
<evidence type="ECO:0000313" key="4">
    <source>
        <dbReference type="Proteomes" id="UP000317496"/>
    </source>
</evidence>
<evidence type="ECO:0000313" key="3">
    <source>
        <dbReference type="EMBL" id="QDO99214.1"/>
    </source>
</evidence>
<dbReference type="Gene3D" id="3.40.50.1980">
    <property type="entry name" value="Nitrogenase molybdenum iron protein domain"/>
    <property type="match status" value="2"/>
</dbReference>
<dbReference type="InterPro" id="IPR002491">
    <property type="entry name" value="ABC_transptr_periplasmic_BD"/>
</dbReference>
<evidence type="ECO:0000256" key="1">
    <source>
        <dbReference type="SAM" id="SignalP"/>
    </source>
</evidence>
<name>A0A516H5Z5_9PROT</name>